<feature type="signal peptide" evidence="1">
    <location>
        <begin position="1"/>
        <end position="25"/>
    </location>
</feature>
<dbReference type="RefSeq" id="XP_040743496.1">
    <property type="nucleotide sequence ID" value="XM_040883503.1"/>
</dbReference>
<evidence type="ECO:0008006" key="4">
    <source>
        <dbReference type="Google" id="ProtNLM"/>
    </source>
</evidence>
<proteinExistence type="predicted"/>
<comment type="caution">
    <text evidence="2">The sequence shown here is derived from an EMBL/GenBank/DDBJ whole genome shotgun (WGS) entry which is preliminary data.</text>
</comment>
<evidence type="ECO:0000256" key="1">
    <source>
        <dbReference type="SAM" id="SignalP"/>
    </source>
</evidence>
<keyword evidence="1" id="KW-0732">Signal</keyword>
<dbReference type="EMBL" id="MCFD01000006">
    <property type="protein sequence ID" value="ORX69858.1"/>
    <property type="molecule type" value="Genomic_DNA"/>
</dbReference>
<dbReference type="STRING" id="61395.A0A1Y1W954"/>
<dbReference type="GeneID" id="63800151"/>
<name>A0A1Y1W954_9FUNG</name>
<organism evidence="2 3">
    <name type="scientific">Linderina pennispora</name>
    <dbReference type="NCBI Taxonomy" id="61395"/>
    <lineage>
        <taxon>Eukaryota</taxon>
        <taxon>Fungi</taxon>
        <taxon>Fungi incertae sedis</taxon>
        <taxon>Zoopagomycota</taxon>
        <taxon>Kickxellomycotina</taxon>
        <taxon>Kickxellomycetes</taxon>
        <taxon>Kickxellales</taxon>
        <taxon>Kickxellaceae</taxon>
        <taxon>Linderina</taxon>
    </lineage>
</organism>
<dbReference type="OrthoDB" id="2342176at2759"/>
<gene>
    <name evidence="2" type="ORF">DL89DRAFT_148402</name>
</gene>
<keyword evidence="3" id="KW-1185">Reference proteome</keyword>
<feature type="chain" id="PRO_5012372578" description="Chitin-binding type-4 domain-containing protein" evidence="1">
    <location>
        <begin position="26"/>
        <end position="241"/>
    </location>
</feature>
<sequence length="241" mass="26629">MSSYIFAMMFFRLAVYLLTFGAGSAHMALKYPCPRYSAHGIDCPVLPDGESPDYTPVEPIGNYQNITYPLCKFTKPFPAPSAVWRPGEKTTVTLEGKAAHGGGHAQFSLSYDNAATFVVVHEILRHLFFTSSSWSNIPDVLDYSFTLPNDLPGSDHAIFAWTWVNAQGNREFFMSCADIKIIGQPGNYTGKATVIANYGPDTPYIDEFNGQYDMGIDIYADSPNITVFGGGNSVDEKPRRY</sequence>
<protein>
    <recommendedName>
        <fullName evidence="4">Chitin-binding type-4 domain-containing protein</fullName>
    </recommendedName>
</protein>
<dbReference type="Gene3D" id="2.70.50.70">
    <property type="match status" value="1"/>
</dbReference>
<evidence type="ECO:0000313" key="3">
    <source>
        <dbReference type="Proteomes" id="UP000193922"/>
    </source>
</evidence>
<evidence type="ECO:0000313" key="2">
    <source>
        <dbReference type="EMBL" id="ORX69858.1"/>
    </source>
</evidence>
<accession>A0A1Y1W954</accession>
<reference evidence="2 3" key="1">
    <citation type="submission" date="2016-07" db="EMBL/GenBank/DDBJ databases">
        <title>Pervasive Adenine N6-methylation of Active Genes in Fungi.</title>
        <authorList>
            <consortium name="DOE Joint Genome Institute"/>
            <person name="Mondo S.J."/>
            <person name="Dannebaum R.O."/>
            <person name="Kuo R.C."/>
            <person name="Labutti K."/>
            <person name="Haridas S."/>
            <person name="Kuo A."/>
            <person name="Salamov A."/>
            <person name="Ahrendt S.R."/>
            <person name="Lipzen A."/>
            <person name="Sullivan W."/>
            <person name="Andreopoulos W.B."/>
            <person name="Clum A."/>
            <person name="Lindquist E."/>
            <person name="Daum C."/>
            <person name="Ramamoorthy G.K."/>
            <person name="Gryganskyi A."/>
            <person name="Culley D."/>
            <person name="Magnuson J.K."/>
            <person name="James T.Y."/>
            <person name="O'Malley M.A."/>
            <person name="Stajich J.E."/>
            <person name="Spatafora J.W."/>
            <person name="Visel A."/>
            <person name="Grigoriev I.V."/>
        </authorList>
    </citation>
    <scope>NUCLEOTIDE SEQUENCE [LARGE SCALE GENOMIC DNA]</scope>
    <source>
        <strain evidence="2 3">ATCC 12442</strain>
    </source>
</reference>
<dbReference type="PANTHER" id="PTHR36182:SF1">
    <property type="entry name" value="PROTEIN, PUTATIVE (AFU_ORTHOLOGUE AFUA_6G10930)-RELATED"/>
    <property type="match status" value="1"/>
</dbReference>
<dbReference type="Proteomes" id="UP000193922">
    <property type="component" value="Unassembled WGS sequence"/>
</dbReference>
<dbReference type="PANTHER" id="PTHR36182">
    <property type="entry name" value="PROTEIN, PUTATIVE (AFU_ORTHOLOGUE AFUA_6G10930)-RELATED"/>
    <property type="match status" value="1"/>
</dbReference>
<dbReference type="AlphaFoldDB" id="A0A1Y1W954"/>